<dbReference type="KEGG" id="sbf:JCM31447_07250"/>
<accession>A0A4P2VK61</accession>
<dbReference type="CDD" id="cd00751">
    <property type="entry name" value="thiolase"/>
    <property type="match status" value="1"/>
</dbReference>
<feature type="domain" description="Thiolase N-terminal" evidence="10">
    <location>
        <begin position="24"/>
        <end position="297"/>
    </location>
</feature>
<dbReference type="NCBIfam" id="TIGR01930">
    <property type="entry name" value="AcCoA-C-Actrans"/>
    <property type="match status" value="1"/>
</dbReference>
<keyword evidence="4" id="KW-0276">Fatty acid metabolism</keyword>
<evidence type="ECO:0000313" key="13">
    <source>
        <dbReference type="Proteomes" id="UP000291236"/>
    </source>
</evidence>
<dbReference type="EC" id="2.3.1.16" evidence="7"/>
<evidence type="ECO:0000256" key="4">
    <source>
        <dbReference type="ARBA" id="ARBA00022832"/>
    </source>
</evidence>
<feature type="active site" description="Acyl-thioester intermediate" evidence="8">
    <location>
        <position position="108"/>
    </location>
</feature>
<dbReference type="RefSeq" id="WP_130606612.1">
    <property type="nucleotide sequence ID" value="NZ_AP019368.1"/>
</dbReference>
<dbReference type="Gene3D" id="3.40.47.10">
    <property type="match status" value="1"/>
</dbReference>
<evidence type="ECO:0000256" key="7">
    <source>
        <dbReference type="ARBA" id="ARBA00024073"/>
    </source>
</evidence>
<evidence type="ECO:0000259" key="11">
    <source>
        <dbReference type="Pfam" id="PF02803"/>
    </source>
</evidence>
<dbReference type="EMBL" id="AP019368">
    <property type="protein sequence ID" value="BBH52284.1"/>
    <property type="molecule type" value="Genomic_DNA"/>
</dbReference>
<comment type="similarity">
    <text evidence="2 9">Belongs to the thiolase-like superfamily. Thiolase family.</text>
</comment>
<dbReference type="InterPro" id="IPR020613">
    <property type="entry name" value="Thiolase_CS"/>
</dbReference>
<protein>
    <recommendedName>
        <fullName evidence="7">acetyl-CoA C-acyltransferase</fullName>
        <ecNumber evidence="7">2.3.1.16</ecNumber>
    </recommendedName>
</protein>
<dbReference type="GO" id="GO:0006635">
    <property type="term" value="P:fatty acid beta-oxidation"/>
    <property type="evidence" value="ECO:0007669"/>
    <property type="project" value="TreeGrafter"/>
</dbReference>
<dbReference type="PIRSF" id="PIRSF000429">
    <property type="entry name" value="Ac-CoA_Ac_transf"/>
    <property type="match status" value="1"/>
</dbReference>
<evidence type="ECO:0000256" key="3">
    <source>
        <dbReference type="ARBA" id="ARBA00022679"/>
    </source>
</evidence>
<gene>
    <name evidence="12" type="ORF">JCM31447_07250</name>
</gene>
<feature type="active site" description="Proton acceptor" evidence="8">
    <location>
        <position position="401"/>
    </location>
</feature>
<evidence type="ECO:0000259" key="10">
    <source>
        <dbReference type="Pfam" id="PF00108"/>
    </source>
</evidence>
<evidence type="ECO:0000256" key="2">
    <source>
        <dbReference type="ARBA" id="ARBA00010982"/>
    </source>
</evidence>
<keyword evidence="5" id="KW-0443">Lipid metabolism</keyword>
<dbReference type="InterPro" id="IPR002155">
    <property type="entry name" value="Thiolase"/>
</dbReference>
<dbReference type="InterPro" id="IPR020616">
    <property type="entry name" value="Thiolase_N"/>
</dbReference>
<dbReference type="InterPro" id="IPR016039">
    <property type="entry name" value="Thiolase-like"/>
</dbReference>
<dbReference type="InterPro" id="IPR020610">
    <property type="entry name" value="Thiolase_AS"/>
</dbReference>
<evidence type="ECO:0000256" key="6">
    <source>
        <dbReference type="ARBA" id="ARBA00023315"/>
    </source>
</evidence>
<reference evidence="12 13" key="1">
    <citation type="submission" date="2018-12" db="EMBL/GenBank/DDBJ databases">
        <title>Rubrispira sanarue gen. nov., sp., nov., a member of the order Silvanigrellales, isolated from a brackish lake in Hamamatsu Japan.</title>
        <authorList>
            <person name="Maejima Y."/>
            <person name="Iino T."/>
            <person name="Muraguchi Y."/>
            <person name="Fukuda K."/>
            <person name="Nojiri H."/>
            <person name="Ohkuma M."/>
            <person name="Moriuchi R."/>
            <person name="Dohra H."/>
            <person name="Kimbara K."/>
            <person name="Shintani M."/>
        </authorList>
    </citation>
    <scope>NUCLEOTIDE SEQUENCE [LARGE SCALE GENOMIC DNA]</scope>
    <source>
        <strain evidence="12 13">RF1110005</strain>
    </source>
</reference>
<dbReference type="Pfam" id="PF00108">
    <property type="entry name" value="Thiolase_N"/>
    <property type="match status" value="1"/>
</dbReference>
<dbReference type="PROSITE" id="PS00099">
    <property type="entry name" value="THIOLASE_3"/>
    <property type="match status" value="1"/>
</dbReference>
<dbReference type="OrthoDB" id="5288246at2"/>
<keyword evidence="3 9" id="KW-0808">Transferase</keyword>
<dbReference type="PANTHER" id="PTHR18919:SF153">
    <property type="entry name" value="TRIFUNCTIONAL ENZYME SUBUNIT BETA, MITOCHONDRIAL"/>
    <property type="match status" value="1"/>
</dbReference>
<evidence type="ECO:0000256" key="8">
    <source>
        <dbReference type="PIRSR" id="PIRSR000429-1"/>
    </source>
</evidence>
<name>A0A4P2VK61_FLUSA</name>
<dbReference type="PROSITE" id="PS00737">
    <property type="entry name" value="THIOLASE_2"/>
    <property type="match status" value="1"/>
</dbReference>
<dbReference type="Proteomes" id="UP000291236">
    <property type="component" value="Chromosome"/>
</dbReference>
<proteinExistence type="inferred from homology"/>
<evidence type="ECO:0000256" key="9">
    <source>
        <dbReference type="RuleBase" id="RU003557"/>
    </source>
</evidence>
<dbReference type="SUPFAM" id="SSF53901">
    <property type="entry name" value="Thiolase-like"/>
    <property type="match status" value="2"/>
</dbReference>
<dbReference type="GO" id="GO:0003985">
    <property type="term" value="F:acetyl-CoA C-acetyltransferase activity"/>
    <property type="evidence" value="ECO:0007669"/>
    <property type="project" value="TreeGrafter"/>
</dbReference>
<evidence type="ECO:0000313" key="12">
    <source>
        <dbReference type="EMBL" id="BBH52284.1"/>
    </source>
</evidence>
<comment type="pathway">
    <text evidence="1">Lipid metabolism; fatty acid beta-oxidation.</text>
</comment>
<feature type="domain" description="Thiolase C-terminal" evidence="11">
    <location>
        <begin position="306"/>
        <end position="443"/>
    </location>
</feature>
<dbReference type="AlphaFoldDB" id="A0A4P2VK61"/>
<dbReference type="InterPro" id="IPR020617">
    <property type="entry name" value="Thiolase_C"/>
</dbReference>
<organism evidence="12 13">
    <name type="scientific">Fluviispira sanaruensis</name>
    <dbReference type="NCBI Taxonomy" id="2493639"/>
    <lineage>
        <taxon>Bacteria</taxon>
        <taxon>Pseudomonadati</taxon>
        <taxon>Bdellovibrionota</taxon>
        <taxon>Oligoflexia</taxon>
        <taxon>Silvanigrellales</taxon>
        <taxon>Silvanigrellaceae</taxon>
        <taxon>Fluviispira</taxon>
    </lineage>
</organism>
<feature type="active site" description="Proton acceptor" evidence="8">
    <location>
        <position position="431"/>
    </location>
</feature>
<evidence type="ECO:0000256" key="1">
    <source>
        <dbReference type="ARBA" id="ARBA00005005"/>
    </source>
</evidence>
<sequence>MDNNESQDRYGDSKRNSNAKSERVAVVGAVRSPFVKSFGVFENETALSLSLRVATELIARTGVQASDVDECIWGVVIPQTKNANLAREIVLFSGLPTSIAGFTLNKACDSSLQTAEIAADRIRLGKNQLVLAGGVEVLSDVPIPFSDEARRFLTKMSRARSFKERLSLIGSVNPKWFLPKPPALAEPFTGLTMGEHAEIMCVKNNVSRERQDELAYKSHINAAKATEAGYLKDEIIPIWCGKDKTIFVDKDNMIRPETTIEAMSKLKPVFDRKTGTITAGNASPLTDGAAGLLLASENYVKEKNLPVLGYIVDFITVGVDPNDQLLIGPAYTIPKILKNNNLRKEDIDVYEIHEAFAGQVLSCLDAMKNEKFCREKLDMPVFGDIPVDKLNIQGGAIAIGHPFGATGARLIGNALRIAKRKNGKYALVSVCAAGGIGMSVLLETK</sequence>
<keyword evidence="6 9" id="KW-0012">Acyltransferase</keyword>
<dbReference type="Pfam" id="PF02803">
    <property type="entry name" value="Thiolase_C"/>
    <property type="match status" value="1"/>
</dbReference>
<evidence type="ECO:0000256" key="5">
    <source>
        <dbReference type="ARBA" id="ARBA00023098"/>
    </source>
</evidence>
<dbReference type="PANTHER" id="PTHR18919">
    <property type="entry name" value="ACETYL-COA C-ACYLTRANSFERASE"/>
    <property type="match status" value="1"/>
</dbReference>
<keyword evidence="13" id="KW-1185">Reference proteome</keyword>